<evidence type="ECO:0000256" key="5">
    <source>
        <dbReference type="ARBA" id="ARBA00022836"/>
    </source>
</evidence>
<dbReference type="GeneID" id="24571249"/>
<dbReference type="GO" id="GO:0009535">
    <property type="term" value="C:chloroplast thylakoid membrane"/>
    <property type="evidence" value="ECO:0007669"/>
    <property type="project" value="UniProtKB-SubCell"/>
</dbReference>
<evidence type="ECO:0000256" key="7">
    <source>
        <dbReference type="ARBA" id="ARBA00023078"/>
    </source>
</evidence>
<keyword evidence="7 9" id="KW-0793">Thylakoid</keyword>
<keyword evidence="6 9" id="KW-1133">Transmembrane helix</keyword>
<comment type="similarity">
    <text evidence="9">Belongs to the PsaM family.</text>
</comment>
<dbReference type="EMBL" id="KP410781">
    <property type="protein sequence ID" value="AKL38998.1"/>
    <property type="molecule type" value="Genomic_DNA"/>
</dbReference>
<comment type="subcellular location">
    <subcellularLocation>
        <location evidence="9">Plastid</location>
        <location evidence="9">Chloroplast thylakoid membrane</location>
        <topology evidence="9">Single-pass membrane protein</topology>
    </subcellularLocation>
</comment>
<evidence type="ECO:0000313" key="10">
    <source>
        <dbReference type="EMBL" id="AKL38998.1"/>
    </source>
</evidence>
<dbReference type="RefSeq" id="YP_009145373.1">
    <property type="nucleotide sequence ID" value="NC_027286.1"/>
</dbReference>
<dbReference type="InterPro" id="IPR037279">
    <property type="entry name" value="PSI_PsaM_sf"/>
</dbReference>
<accession>A0A0G3SHX4</accession>
<protein>
    <recommendedName>
        <fullName evidence="9">Photosystem I reaction center subunit XII</fullName>
    </recommendedName>
    <alternativeName>
        <fullName evidence="9">PSI-M</fullName>
    </alternativeName>
</protein>
<geneLocation type="chloroplast" evidence="10"/>
<dbReference type="GO" id="GO:0015979">
    <property type="term" value="P:photosynthesis"/>
    <property type="evidence" value="ECO:0007669"/>
    <property type="project" value="UniProtKB-UniRule"/>
</dbReference>
<evidence type="ECO:0000256" key="3">
    <source>
        <dbReference type="ARBA" id="ARBA00022640"/>
    </source>
</evidence>
<dbReference type="GO" id="GO:0009522">
    <property type="term" value="C:photosystem I"/>
    <property type="evidence" value="ECO:0007669"/>
    <property type="project" value="UniProtKB-KW"/>
</dbReference>
<keyword evidence="4 9" id="KW-0812">Transmembrane</keyword>
<dbReference type="HAMAP" id="MF_00828">
    <property type="entry name" value="PSI_PsaM"/>
    <property type="match status" value="1"/>
</dbReference>
<evidence type="ECO:0000256" key="1">
    <source>
        <dbReference type="ARBA" id="ARBA00022528"/>
    </source>
</evidence>
<gene>
    <name evidence="9 10" type="primary">psaM</name>
</gene>
<keyword evidence="5 9" id="KW-0603">Photosystem I</keyword>
<feature type="transmembrane region" description="Helical" evidence="9">
    <location>
        <begin position="6"/>
        <end position="25"/>
    </location>
</feature>
<keyword evidence="2 9" id="KW-0602">Photosynthesis</keyword>
<sequence length="31" mass="3548">MEISTNQIFIALLTALIPAFFAYKLGKELYK</sequence>
<evidence type="ECO:0000256" key="4">
    <source>
        <dbReference type="ARBA" id="ARBA00022692"/>
    </source>
</evidence>
<reference evidence="10" key="1">
    <citation type="journal article" date="2015" name="J. Eukaryot. Microbiol.">
        <title>Chloroplast Genome Evolution in the Euglenaceae.</title>
        <authorList>
            <person name="Bennett M.S."/>
            <person name="Triemer R.E."/>
        </authorList>
    </citation>
    <scope>NUCLEOTIDE SEQUENCE</scope>
    <source>
        <strain evidence="10">SAG 10.88</strain>
    </source>
</reference>
<dbReference type="Pfam" id="PF07465">
    <property type="entry name" value="PsaM"/>
    <property type="match status" value="1"/>
</dbReference>
<dbReference type="InterPro" id="IPR010010">
    <property type="entry name" value="PSI_PsaM"/>
</dbReference>
<dbReference type="NCBIfam" id="TIGR03053">
    <property type="entry name" value="PS_I_psaM"/>
    <property type="match status" value="1"/>
</dbReference>
<proteinExistence type="inferred from homology"/>
<evidence type="ECO:0000256" key="6">
    <source>
        <dbReference type="ARBA" id="ARBA00022989"/>
    </source>
</evidence>
<keyword evidence="3 10" id="KW-0934">Plastid</keyword>
<keyword evidence="8 9" id="KW-0472">Membrane</keyword>
<evidence type="ECO:0000256" key="9">
    <source>
        <dbReference type="HAMAP-Rule" id="MF_00828"/>
    </source>
</evidence>
<dbReference type="SUPFAM" id="SSF81548">
    <property type="entry name" value="Subunit XII of photosystem I reaction centre, PsaM"/>
    <property type="match status" value="1"/>
</dbReference>
<keyword evidence="1 10" id="KW-0150">Chloroplast</keyword>
<name>A0A0G3SHX4_9EUGL</name>
<organism evidence="10">
    <name type="scientific">Cryptoglena skujai</name>
    <dbReference type="NCBI Taxonomy" id="161229"/>
    <lineage>
        <taxon>Eukaryota</taxon>
        <taxon>Discoba</taxon>
        <taxon>Euglenozoa</taxon>
        <taxon>Euglenida</taxon>
        <taxon>Spirocuta</taxon>
        <taxon>Euglenophyceae</taxon>
        <taxon>Euglenales</taxon>
        <taxon>Euglenaceae</taxon>
        <taxon>Cryptoglena</taxon>
    </lineage>
</organism>
<dbReference type="AlphaFoldDB" id="A0A0G3SHX4"/>
<evidence type="ECO:0000256" key="2">
    <source>
        <dbReference type="ARBA" id="ARBA00022531"/>
    </source>
</evidence>
<evidence type="ECO:0000256" key="8">
    <source>
        <dbReference type="ARBA" id="ARBA00023136"/>
    </source>
</evidence>